<accession>A0A2A4AIK2</accession>
<organism evidence="3 4">
    <name type="scientific">Corynebacterium accolens</name>
    <dbReference type="NCBI Taxonomy" id="38284"/>
    <lineage>
        <taxon>Bacteria</taxon>
        <taxon>Bacillati</taxon>
        <taxon>Actinomycetota</taxon>
        <taxon>Actinomycetes</taxon>
        <taxon>Mycobacteriales</taxon>
        <taxon>Corynebacteriaceae</taxon>
        <taxon>Corynebacterium</taxon>
    </lineage>
</organism>
<comment type="caution">
    <text evidence="3">The sequence shown here is derived from an EMBL/GenBank/DDBJ whole genome shotgun (WGS) entry which is preliminary data.</text>
</comment>
<dbReference type="PANTHER" id="PTHR36435">
    <property type="entry name" value="SLR1288 PROTEIN"/>
    <property type="match status" value="1"/>
</dbReference>
<feature type="transmembrane region" description="Helical" evidence="1">
    <location>
        <begin position="61"/>
        <end position="82"/>
    </location>
</feature>
<feature type="domain" description="CAAX prenyl protease 2/Lysostaphin resistance protein A-like" evidence="2">
    <location>
        <begin position="69"/>
        <end position="164"/>
    </location>
</feature>
<dbReference type="Pfam" id="PF02517">
    <property type="entry name" value="Rce1-like"/>
    <property type="match status" value="1"/>
</dbReference>
<protein>
    <submittedName>
        <fullName evidence="3">CPBP family intramembrane metalloprotease</fullName>
    </submittedName>
</protein>
<evidence type="ECO:0000313" key="3">
    <source>
        <dbReference type="EMBL" id="PCC82036.1"/>
    </source>
</evidence>
<keyword evidence="3" id="KW-0645">Protease</keyword>
<reference evidence="3 4" key="1">
    <citation type="submission" date="2017-09" db="EMBL/GenBank/DDBJ databases">
        <title>Draft Genome Sequence of Corynebacterium accolens AH4003.</title>
        <authorList>
            <person name="Chen Y."/>
            <person name="Oosthuysen W.F."/>
            <person name="Kelley S."/>
            <person name="Horswill A."/>
        </authorList>
    </citation>
    <scope>NUCLEOTIDE SEQUENCE [LARGE SCALE GENOMIC DNA]</scope>
    <source>
        <strain evidence="3 4">AH4003</strain>
    </source>
</reference>
<dbReference type="InterPro" id="IPR003675">
    <property type="entry name" value="Rce1/LyrA-like_dom"/>
</dbReference>
<dbReference type="AlphaFoldDB" id="A0A2A4AIK2"/>
<keyword evidence="1" id="KW-1133">Transmembrane helix</keyword>
<dbReference type="PANTHER" id="PTHR36435:SF1">
    <property type="entry name" value="CAAX AMINO TERMINAL PROTEASE FAMILY PROTEIN"/>
    <property type="match status" value="1"/>
</dbReference>
<keyword evidence="3" id="KW-0378">Hydrolase</keyword>
<keyword evidence="1" id="KW-0472">Membrane</keyword>
<dbReference type="Proteomes" id="UP000218690">
    <property type="component" value="Unassembled WGS sequence"/>
</dbReference>
<feature type="transmembrane region" description="Helical" evidence="1">
    <location>
        <begin position="102"/>
        <end position="120"/>
    </location>
</feature>
<keyword evidence="1" id="KW-0812">Transmembrane</keyword>
<name>A0A2A4AIK2_9CORY</name>
<feature type="transmembrane region" description="Helical" evidence="1">
    <location>
        <begin position="127"/>
        <end position="144"/>
    </location>
</feature>
<dbReference type="GO" id="GO:0008237">
    <property type="term" value="F:metallopeptidase activity"/>
    <property type="evidence" value="ECO:0007669"/>
    <property type="project" value="UniProtKB-KW"/>
</dbReference>
<dbReference type="GO" id="GO:0004175">
    <property type="term" value="F:endopeptidase activity"/>
    <property type="evidence" value="ECO:0007669"/>
    <property type="project" value="UniProtKB-ARBA"/>
</dbReference>
<dbReference type="GO" id="GO:0006508">
    <property type="term" value="P:proteolysis"/>
    <property type="evidence" value="ECO:0007669"/>
    <property type="project" value="UniProtKB-KW"/>
</dbReference>
<evidence type="ECO:0000256" key="1">
    <source>
        <dbReference type="SAM" id="Phobius"/>
    </source>
</evidence>
<evidence type="ECO:0000259" key="2">
    <source>
        <dbReference type="Pfam" id="PF02517"/>
    </source>
</evidence>
<gene>
    <name evidence="3" type="ORF">COM45_09990</name>
</gene>
<dbReference type="EMBL" id="NWBP01000033">
    <property type="protein sequence ID" value="PCC82036.1"/>
    <property type="molecule type" value="Genomic_DNA"/>
</dbReference>
<keyword evidence="3" id="KW-0482">Metalloprotease</keyword>
<proteinExistence type="predicted"/>
<dbReference type="InterPro" id="IPR052710">
    <property type="entry name" value="CAAX_protease"/>
</dbReference>
<feature type="transmembrane region" description="Helical" evidence="1">
    <location>
        <begin position="36"/>
        <end position="54"/>
    </location>
</feature>
<dbReference type="GO" id="GO:0080120">
    <property type="term" value="P:CAAX-box protein maturation"/>
    <property type="evidence" value="ECO:0007669"/>
    <property type="project" value="UniProtKB-ARBA"/>
</dbReference>
<sequence length="170" mass="18430">MVMLLLWSLPTLIYLLLRRQPAVAVCGLGRPWARGWAWAAVMLLVLLVLSYLALLPAPPEVVAQTTTATTAMGFLAMALRAVGEEIFFRGFLQGIITQRWNVGAGITVQGLLFGLIHLPLAMLDISLIPLFVLQIATGFAMGWLREKSASLWPGATVHATINVLTAVLLV</sequence>
<evidence type="ECO:0000313" key="4">
    <source>
        <dbReference type="Proteomes" id="UP000218690"/>
    </source>
</evidence>